<sequence length="125" mass="13404">MVSLSAAAGFSLTGPVGGRTSLVVGVGCEASPAAGVVGVGLVRETSPVVGVADVSGLALTDQSCTVLIDDGFMPHIIMGPDFKKKTARHLSFLLRRKRLFRRNALLDLKNMEYLLDWFPEVKFLK</sequence>
<comment type="caution">
    <text evidence="1">The sequence shown here is derived from an EMBL/GenBank/DDBJ whole genome shotgun (WGS) entry which is preliminary data.</text>
</comment>
<dbReference type="AlphaFoldDB" id="A0A8H7QRQ0"/>
<evidence type="ECO:0000313" key="1">
    <source>
        <dbReference type="EMBL" id="KAG2197579.1"/>
    </source>
</evidence>
<organism evidence="1 2">
    <name type="scientific">Mucor saturninus</name>
    <dbReference type="NCBI Taxonomy" id="64648"/>
    <lineage>
        <taxon>Eukaryota</taxon>
        <taxon>Fungi</taxon>
        <taxon>Fungi incertae sedis</taxon>
        <taxon>Mucoromycota</taxon>
        <taxon>Mucoromycotina</taxon>
        <taxon>Mucoromycetes</taxon>
        <taxon>Mucorales</taxon>
        <taxon>Mucorineae</taxon>
        <taxon>Mucoraceae</taxon>
        <taxon>Mucor</taxon>
    </lineage>
</organism>
<name>A0A8H7QRQ0_9FUNG</name>
<accession>A0A8H7QRQ0</accession>
<keyword evidence="2" id="KW-1185">Reference proteome</keyword>
<reference evidence="1" key="1">
    <citation type="submission" date="2020-12" db="EMBL/GenBank/DDBJ databases">
        <title>Metabolic potential, ecology and presence of endohyphal bacteria is reflected in genomic diversity of Mucoromycotina.</title>
        <authorList>
            <person name="Muszewska A."/>
            <person name="Okrasinska A."/>
            <person name="Steczkiewicz K."/>
            <person name="Drgas O."/>
            <person name="Orlowska M."/>
            <person name="Perlinska-Lenart U."/>
            <person name="Aleksandrzak-Piekarczyk T."/>
            <person name="Szatraj K."/>
            <person name="Zielenkiewicz U."/>
            <person name="Pilsyk S."/>
            <person name="Malc E."/>
            <person name="Mieczkowski P."/>
            <person name="Kruszewska J.S."/>
            <person name="Biernat P."/>
            <person name="Pawlowska J."/>
        </authorList>
    </citation>
    <scope>NUCLEOTIDE SEQUENCE</scope>
    <source>
        <strain evidence="1">WA0000017839</strain>
    </source>
</reference>
<evidence type="ECO:0000313" key="2">
    <source>
        <dbReference type="Proteomes" id="UP000603453"/>
    </source>
</evidence>
<dbReference type="EMBL" id="JAEPRD010000126">
    <property type="protein sequence ID" value="KAG2197579.1"/>
    <property type="molecule type" value="Genomic_DNA"/>
</dbReference>
<gene>
    <name evidence="1" type="ORF">INT47_009577</name>
</gene>
<dbReference type="Proteomes" id="UP000603453">
    <property type="component" value="Unassembled WGS sequence"/>
</dbReference>
<protein>
    <submittedName>
        <fullName evidence="1">Uncharacterized protein</fullName>
    </submittedName>
</protein>
<proteinExistence type="predicted"/>